<keyword evidence="1" id="KW-0732">Signal</keyword>
<evidence type="ECO:0000313" key="3">
    <source>
        <dbReference type="Proteomes" id="UP000245946"/>
    </source>
</evidence>
<reference evidence="2 3" key="1">
    <citation type="journal article" date="2018" name="Mol. Biol. Evol.">
        <title>Broad Genomic Sampling Reveals a Smut Pathogenic Ancestry of the Fungal Clade Ustilaginomycotina.</title>
        <authorList>
            <person name="Kijpornyongpan T."/>
            <person name="Mondo S.J."/>
            <person name="Barry K."/>
            <person name="Sandor L."/>
            <person name="Lee J."/>
            <person name="Lipzen A."/>
            <person name="Pangilinan J."/>
            <person name="LaButti K."/>
            <person name="Hainaut M."/>
            <person name="Henrissat B."/>
            <person name="Grigoriev I.V."/>
            <person name="Spatafora J.W."/>
            <person name="Aime M.C."/>
        </authorList>
    </citation>
    <scope>NUCLEOTIDE SEQUENCE [LARGE SCALE GENOMIC DNA]</scope>
    <source>
        <strain evidence="2 3">MCA 4186</strain>
    </source>
</reference>
<evidence type="ECO:0000256" key="1">
    <source>
        <dbReference type="SAM" id="SignalP"/>
    </source>
</evidence>
<dbReference type="GeneID" id="37271185"/>
<name>A0A316Z0F1_9BASI</name>
<dbReference type="RefSeq" id="XP_025594773.1">
    <property type="nucleotide sequence ID" value="XM_025743641.1"/>
</dbReference>
<sequence length="75" mass="8315">MPSAALVPRSHLLAVHRTLAALLLVLHNSPRWEDELRPMLQVLDAAEHCGTLLRERTDPKLQPLLKDLVTMCGAA</sequence>
<organism evidence="2 3">
    <name type="scientific">Tilletiopsis washingtonensis</name>
    <dbReference type="NCBI Taxonomy" id="58919"/>
    <lineage>
        <taxon>Eukaryota</taxon>
        <taxon>Fungi</taxon>
        <taxon>Dikarya</taxon>
        <taxon>Basidiomycota</taxon>
        <taxon>Ustilaginomycotina</taxon>
        <taxon>Exobasidiomycetes</taxon>
        <taxon>Entylomatales</taxon>
        <taxon>Entylomatales incertae sedis</taxon>
        <taxon>Tilletiopsis</taxon>
    </lineage>
</organism>
<dbReference type="Proteomes" id="UP000245946">
    <property type="component" value="Unassembled WGS sequence"/>
</dbReference>
<accession>A0A316Z0F1</accession>
<dbReference type="AlphaFoldDB" id="A0A316Z0F1"/>
<feature type="signal peptide" evidence="1">
    <location>
        <begin position="1"/>
        <end position="20"/>
    </location>
</feature>
<protein>
    <submittedName>
        <fullName evidence="2">Uncharacterized protein</fullName>
    </submittedName>
</protein>
<evidence type="ECO:0000313" key="2">
    <source>
        <dbReference type="EMBL" id="PWN94494.1"/>
    </source>
</evidence>
<proteinExistence type="predicted"/>
<feature type="chain" id="PRO_5016314494" evidence="1">
    <location>
        <begin position="21"/>
        <end position="75"/>
    </location>
</feature>
<keyword evidence="3" id="KW-1185">Reference proteome</keyword>
<gene>
    <name evidence="2" type="ORF">FA09DRAFT_332898</name>
</gene>
<dbReference type="EMBL" id="KZ819312">
    <property type="protein sequence ID" value="PWN94494.1"/>
    <property type="molecule type" value="Genomic_DNA"/>
</dbReference>